<evidence type="ECO:0000313" key="2">
    <source>
        <dbReference type="Proteomes" id="UP000467700"/>
    </source>
</evidence>
<organism evidence="1 2">
    <name type="scientific">Cyclocybe aegerita</name>
    <name type="common">Black poplar mushroom</name>
    <name type="synonym">Agrocybe aegerita</name>
    <dbReference type="NCBI Taxonomy" id="1973307"/>
    <lineage>
        <taxon>Eukaryota</taxon>
        <taxon>Fungi</taxon>
        <taxon>Dikarya</taxon>
        <taxon>Basidiomycota</taxon>
        <taxon>Agaricomycotina</taxon>
        <taxon>Agaricomycetes</taxon>
        <taxon>Agaricomycetidae</taxon>
        <taxon>Agaricales</taxon>
        <taxon>Agaricineae</taxon>
        <taxon>Bolbitiaceae</taxon>
        <taxon>Cyclocybe</taxon>
    </lineage>
</organism>
<name>A0A8S0W5C8_CYCAE</name>
<gene>
    <name evidence="1" type="ORF">AAE3_LOCUS13359</name>
</gene>
<comment type="caution">
    <text evidence="1">The sequence shown here is derived from an EMBL/GenBank/DDBJ whole genome shotgun (WGS) entry which is preliminary data.</text>
</comment>
<evidence type="ECO:0000313" key="1">
    <source>
        <dbReference type="EMBL" id="CAA7271216.1"/>
    </source>
</evidence>
<dbReference type="AlphaFoldDB" id="A0A8S0W5C8"/>
<reference evidence="1 2" key="1">
    <citation type="submission" date="2020-01" db="EMBL/GenBank/DDBJ databases">
        <authorList>
            <person name="Gupta K D."/>
        </authorList>
    </citation>
    <scope>NUCLEOTIDE SEQUENCE [LARGE SCALE GENOMIC DNA]</scope>
</reference>
<proteinExistence type="predicted"/>
<protein>
    <submittedName>
        <fullName evidence="1">Uncharacterized protein</fullName>
    </submittedName>
</protein>
<keyword evidence="2" id="KW-1185">Reference proteome</keyword>
<sequence>MQPASLQVQEVENFELIIPGRTPIANSSYSTAPSFSTGAAPILLQRDRHRHGPLFPMEIIEEEESEGRRGRHLQTSYYLSAFGRGETMSANMAMAIDLSGRIHPQRFCAAGADLQEGQRAWFEAIGDAIRAEEGGEHGEERQGLVSAERCTRMIGFPRKITLGASFESASNVRNIIMETDASAYFLPCFLHIVGDAKG</sequence>
<accession>A0A8S0W5C8</accession>
<dbReference type="Proteomes" id="UP000467700">
    <property type="component" value="Unassembled WGS sequence"/>
</dbReference>
<dbReference type="EMBL" id="CACVBS010000101">
    <property type="protein sequence ID" value="CAA7271216.1"/>
    <property type="molecule type" value="Genomic_DNA"/>
</dbReference>